<evidence type="ECO:0000259" key="6">
    <source>
        <dbReference type="Pfam" id="PF01545"/>
    </source>
</evidence>
<dbReference type="GO" id="GO:0016020">
    <property type="term" value="C:membrane"/>
    <property type="evidence" value="ECO:0007669"/>
    <property type="project" value="UniProtKB-SubCell"/>
</dbReference>
<dbReference type="Pfam" id="PF01545">
    <property type="entry name" value="Cation_efflux"/>
    <property type="match status" value="1"/>
</dbReference>
<dbReference type="SUPFAM" id="SSF55008">
    <property type="entry name" value="HMA, heavy metal-associated domain"/>
    <property type="match status" value="1"/>
</dbReference>
<keyword evidence="4 5" id="KW-0472">Membrane</keyword>
<sequence>MTLTGNGQSAENIDDKGTISILQPDKIYVSQFVVSKMDCPSEERIIQMALEGIEPDVVLEFDTPNRMLKVFHSGNLVAIQSRLDSLSLGAKIKDTHNLDRDELSQAIASAKEASLKEGTILKWLLAINATMFVVEFLVGWSAQSAGLIADSLDMFADASIYAVALYAVGHSVKRKLQAAHLSGWLQLALALGALSEVIRRFMFGSEPASTLMMSFGFIALIANVICLILISKSKDDGAHMKASWICSSNDVISNVGIILAGVLVAATGSRYPDLLIGLVISVIVLHGAHRILKLKS</sequence>
<organism evidence="7 8">
    <name type="scientific">Zhongshania aliphaticivorans</name>
    <dbReference type="NCBI Taxonomy" id="1470434"/>
    <lineage>
        <taxon>Bacteria</taxon>
        <taxon>Pseudomonadati</taxon>
        <taxon>Pseudomonadota</taxon>
        <taxon>Gammaproteobacteria</taxon>
        <taxon>Cellvibrionales</taxon>
        <taxon>Spongiibacteraceae</taxon>
        <taxon>Zhongshania</taxon>
    </lineage>
</organism>
<proteinExistence type="predicted"/>
<feature type="transmembrane region" description="Helical" evidence="5">
    <location>
        <begin position="154"/>
        <end position="172"/>
    </location>
</feature>
<comment type="subcellular location">
    <subcellularLocation>
        <location evidence="1">Membrane</location>
        <topology evidence="1">Multi-pass membrane protein</topology>
    </subcellularLocation>
</comment>
<feature type="transmembrane region" description="Helical" evidence="5">
    <location>
        <begin position="208"/>
        <end position="230"/>
    </location>
</feature>
<keyword evidence="3 5" id="KW-1133">Transmembrane helix</keyword>
<dbReference type="GO" id="GO:0006829">
    <property type="term" value="P:zinc ion transport"/>
    <property type="evidence" value="ECO:0007669"/>
    <property type="project" value="UniProtKB-KW"/>
</dbReference>
<gene>
    <name evidence="7" type="ORF">AZF00_08985</name>
</gene>
<dbReference type="Proteomes" id="UP000074119">
    <property type="component" value="Chromosome"/>
</dbReference>
<evidence type="ECO:0000256" key="5">
    <source>
        <dbReference type="SAM" id="Phobius"/>
    </source>
</evidence>
<feature type="domain" description="Cation efflux protein transmembrane" evidence="6">
    <location>
        <begin position="125"/>
        <end position="293"/>
    </location>
</feature>
<feature type="transmembrane region" description="Helical" evidence="5">
    <location>
        <begin position="184"/>
        <end position="202"/>
    </location>
</feature>
<evidence type="ECO:0000313" key="8">
    <source>
        <dbReference type="Proteomes" id="UP000074119"/>
    </source>
</evidence>
<feature type="transmembrane region" description="Helical" evidence="5">
    <location>
        <begin position="120"/>
        <end position="142"/>
    </location>
</feature>
<feature type="transmembrane region" description="Helical" evidence="5">
    <location>
        <begin position="251"/>
        <end position="268"/>
    </location>
</feature>
<dbReference type="InterPro" id="IPR058533">
    <property type="entry name" value="Cation_efflux_TM"/>
</dbReference>
<protein>
    <submittedName>
        <fullName evidence="7">Cation transporter</fullName>
    </submittedName>
</protein>
<dbReference type="GO" id="GO:0008324">
    <property type="term" value="F:monoatomic cation transmembrane transporter activity"/>
    <property type="evidence" value="ECO:0007669"/>
    <property type="project" value="InterPro"/>
</dbReference>
<dbReference type="KEGG" id="zal:AZF00_08985"/>
<accession>A0A127MAR3</accession>
<evidence type="ECO:0000313" key="7">
    <source>
        <dbReference type="EMBL" id="AMO70319.1"/>
    </source>
</evidence>
<evidence type="ECO:0000256" key="2">
    <source>
        <dbReference type="ARBA" id="ARBA00022692"/>
    </source>
</evidence>
<evidence type="ECO:0000256" key="3">
    <source>
        <dbReference type="ARBA" id="ARBA00022989"/>
    </source>
</evidence>
<feature type="transmembrane region" description="Helical" evidence="5">
    <location>
        <begin position="274"/>
        <end position="292"/>
    </location>
</feature>
<keyword evidence="2 5" id="KW-0812">Transmembrane</keyword>
<dbReference type="AlphaFoldDB" id="A0A127MAR3"/>
<name>A0A127MAR3_9GAMM</name>
<dbReference type="STRING" id="1470434.AZF00_08985"/>
<dbReference type="SUPFAM" id="SSF161111">
    <property type="entry name" value="Cation efflux protein transmembrane domain-like"/>
    <property type="match status" value="1"/>
</dbReference>
<dbReference type="GO" id="GO:0046872">
    <property type="term" value="F:metal ion binding"/>
    <property type="evidence" value="ECO:0007669"/>
    <property type="project" value="InterPro"/>
</dbReference>
<dbReference type="InterPro" id="IPR036163">
    <property type="entry name" value="HMA_dom_sf"/>
</dbReference>
<dbReference type="InterPro" id="IPR027469">
    <property type="entry name" value="Cation_efflux_TMD_sf"/>
</dbReference>
<reference evidence="7 8" key="1">
    <citation type="submission" date="2015-12" db="EMBL/GenBank/DDBJ databases">
        <authorList>
            <person name="Shamseldin A."/>
            <person name="Moawad H."/>
            <person name="Abd El-Rahim W.M."/>
            <person name="Sadowsky M.J."/>
        </authorList>
    </citation>
    <scope>NUCLEOTIDE SEQUENCE [LARGE SCALE GENOMIC DNA]</scope>
    <source>
        <strain evidence="7 8">SM2</strain>
    </source>
</reference>
<evidence type="ECO:0000256" key="1">
    <source>
        <dbReference type="ARBA" id="ARBA00004141"/>
    </source>
</evidence>
<dbReference type="Gene3D" id="1.20.1510.10">
    <property type="entry name" value="Cation efflux protein transmembrane domain"/>
    <property type="match status" value="1"/>
</dbReference>
<dbReference type="EMBL" id="CP014544">
    <property type="protein sequence ID" value="AMO70319.1"/>
    <property type="molecule type" value="Genomic_DNA"/>
</dbReference>
<evidence type="ECO:0000256" key="4">
    <source>
        <dbReference type="ARBA" id="ARBA00023136"/>
    </source>
</evidence>